<gene>
    <name evidence="1" type="ORF">JF888_00705</name>
</gene>
<dbReference type="InterPro" id="IPR029044">
    <property type="entry name" value="Nucleotide-diphossugar_trans"/>
</dbReference>
<reference evidence="1 2" key="1">
    <citation type="submission" date="2020-10" db="EMBL/GenBank/DDBJ databases">
        <title>Ca. Dormibacterota MAGs.</title>
        <authorList>
            <person name="Montgomery K."/>
        </authorList>
    </citation>
    <scope>NUCLEOTIDE SEQUENCE [LARGE SCALE GENOMIC DNA]</scope>
    <source>
        <strain evidence="1">SC8811_S16_3</strain>
    </source>
</reference>
<dbReference type="EMBL" id="JAEKNQ010000006">
    <property type="protein sequence ID" value="MBJ7601710.1"/>
    <property type="molecule type" value="Genomic_DNA"/>
</dbReference>
<dbReference type="SUPFAM" id="SSF53448">
    <property type="entry name" value="Nucleotide-diphospho-sugar transferases"/>
    <property type="match status" value="1"/>
</dbReference>
<evidence type="ECO:0000313" key="1">
    <source>
        <dbReference type="EMBL" id="MBJ7601710.1"/>
    </source>
</evidence>
<sequence>MSAKTFPATYVLPLRRDRPDPSDAELAAYLARLSPHLEVIVVDASPDPVYTAHAQLWGDTVTQLRPAPELRCGNGKVWGVLTGLAAAGQEALVIADDDVRYDLPQLRTLVDALAEADVVRPQNYFSPLPWHARWDTARSLINRATGADWPGTLAVRRSRLAGSGGYDGSVLFENLELVRTVQSSGGRERVLADLFVRRQPPSQRQFWDQRVRQAYDEFARPWRLAVWLGVVPLTVALAARRSWAGLAVFTASWVGLAELGRRRDSGRTVFPVSSSCLAPAWVLERAICSWLAVGSRLCLGGVRYRGELLTRAASSRAALRRRHLMGETRS</sequence>
<dbReference type="Proteomes" id="UP000620075">
    <property type="component" value="Unassembled WGS sequence"/>
</dbReference>
<protein>
    <submittedName>
        <fullName evidence="1">Glycosyltransferase family 2 protein</fullName>
    </submittedName>
</protein>
<comment type="caution">
    <text evidence="1">The sequence shown here is derived from an EMBL/GenBank/DDBJ whole genome shotgun (WGS) entry which is preliminary data.</text>
</comment>
<proteinExistence type="predicted"/>
<name>A0A934KGJ0_9BACT</name>
<organism evidence="1 2">
    <name type="scientific">Candidatus Dormiibacter inghamiae</name>
    <dbReference type="NCBI Taxonomy" id="3127013"/>
    <lineage>
        <taxon>Bacteria</taxon>
        <taxon>Bacillati</taxon>
        <taxon>Candidatus Dormiibacterota</taxon>
        <taxon>Candidatus Dormibacteria</taxon>
        <taxon>Candidatus Dormibacterales</taxon>
        <taxon>Candidatus Dormibacteraceae</taxon>
        <taxon>Candidatus Dormiibacter</taxon>
    </lineage>
</organism>
<dbReference type="Gene3D" id="3.90.550.10">
    <property type="entry name" value="Spore Coat Polysaccharide Biosynthesis Protein SpsA, Chain A"/>
    <property type="match status" value="1"/>
</dbReference>
<dbReference type="AlphaFoldDB" id="A0A934KGJ0"/>
<accession>A0A934KGJ0</accession>
<evidence type="ECO:0000313" key="2">
    <source>
        <dbReference type="Proteomes" id="UP000620075"/>
    </source>
</evidence>